<dbReference type="Gene3D" id="3.30.540.10">
    <property type="entry name" value="Fructose-1,6-Bisphosphatase, subunit A, domain 1"/>
    <property type="match status" value="1"/>
</dbReference>
<organism evidence="2 3">
    <name type="scientific">Chitinophaga filiformis</name>
    <name type="common">Myxococcus filiformis</name>
    <name type="synonym">Flexibacter filiformis</name>
    <dbReference type="NCBI Taxonomy" id="104663"/>
    <lineage>
        <taxon>Bacteria</taxon>
        <taxon>Pseudomonadati</taxon>
        <taxon>Bacteroidota</taxon>
        <taxon>Chitinophagia</taxon>
        <taxon>Chitinophagales</taxon>
        <taxon>Chitinophagaceae</taxon>
        <taxon>Chitinophaga</taxon>
    </lineage>
</organism>
<dbReference type="PRINTS" id="PR00377">
    <property type="entry name" value="IMPHPHTASES"/>
</dbReference>
<feature type="binding site" evidence="1">
    <location>
        <position position="86"/>
    </location>
    <ligand>
        <name>Mg(2+)</name>
        <dbReference type="ChEBI" id="CHEBI:18420"/>
        <label>1</label>
        <note>catalytic</note>
    </ligand>
</feature>
<dbReference type="RefSeq" id="WP_089837457.1">
    <property type="nucleotide sequence ID" value="NZ_FNBN01000010.1"/>
</dbReference>
<feature type="binding site" evidence="1">
    <location>
        <position position="89"/>
    </location>
    <ligand>
        <name>Mg(2+)</name>
        <dbReference type="ChEBI" id="CHEBI:18420"/>
        <label>1</label>
        <note>catalytic</note>
    </ligand>
</feature>
<evidence type="ECO:0000256" key="1">
    <source>
        <dbReference type="PIRSR" id="PIRSR600760-2"/>
    </source>
</evidence>
<dbReference type="PRINTS" id="PR01959">
    <property type="entry name" value="SBIMPHPHTASE"/>
</dbReference>
<reference evidence="2 3" key="1">
    <citation type="submission" date="2016-10" db="EMBL/GenBank/DDBJ databases">
        <authorList>
            <person name="de Groot N.N."/>
        </authorList>
    </citation>
    <scope>NUCLEOTIDE SEQUENCE [LARGE SCALE GENOMIC DNA]</scope>
    <source>
        <strain evidence="2 3">DSM 527</strain>
    </source>
</reference>
<dbReference type="STRING" id="104663.SAMN04488121_110104"/>
<dbReference type="GO" id="GO:0007165">
    <property type="term" value="P:signal transduction"/>
    <property type="evidence" value="ECO:0007669"/>
    <property type="project" value="TreeGrafter"/>
</dbReference>
<dbReference type="InterPro" id="IPR000760">
    <property type="entry name" value="Inositol_monophosphatase-like"/>
</dbReference>
<sequence>METLLKKSCEVIKEAGKALKNAQVPSARAGSKEKLLLQFRTINAFSAQLIREGLLTIAPDIPWSDVEFDTARQKDPALGSTYWVCDPIDGAIHFLQGFSPWCVTLVLMENGSAAFSIVYDPVRDEMFTAIRGQGAWLNGEKLAVNIRNSIQEAILATAHPNQPQKEKKDTSLLLASLERILPKAGAVRMLGPSSLQLAYVAAGRLDAFWEYGNDVYDWLAGALMVEEAGGKVQSIEGEAFPIGTNTGILAGNEWLVGLLEEELPIGWDIFSCKM</sequence>
<dbReference type="Proteomes" id="UP000199045">
    <property type="component" value="Unassembled WGS sequence"/>
</dbReference>
<dbReference type="PANTHER" id="PTHR20854">
    <property type="entry name" value="INOSITOL MONOPHOSPHATASE"/>
    <property type="match status" value="1"/>
</dbReference>
<name>A0A1G8B500_CHIFI</name>
<dbReference type="InterPro" id="IPR022337">
    <property type="entry name" value="Inositol_monophosphatase_SuhB"/>
</dbReference>
<keyword evidence="1" id="KW-0460">Magnesium</keyword>
<accession>A0A1G8B500</accession>
<protein>
    <submittedName>
        <fullName evidence="2">Myo-inositol-1(Or 4)-monophosphatase</fullName>
    </submittedName>
</protein>
<gene>
    <name evidence="2" type="ORF">SAMN04488121_110104</name>
</gene>
<dbReference type="Pfam" id="PF00459">
    <property type="entry name" value="Inositol_P"/>
    <property type="match status" value="1"/>
</dbReference>
<dbReference type="GO" id="GO:0046872">
    <property type="term" value="F:metal ion binding"/>
    <property type="evidence" value="ECO:0007669"/>
    <property type="project" value="UniProtKB-KW"/>
</dbReference>
<dbReference type="EMBL" id="FNBN01000010">
    <property type="protein sequence ID" value="SDH27720.1"/>
    <property type="molecule type" value="Genomic_DNA"/>
</dbReference>
<evidence type="ECO:0000313" key="2">
    <source>
        <dbReference type="EMBL" id="SDH27720.1"/>
    </source>
</evidence>
<evidence type="ECO:0000313" key="3">
    <source>
        <dbReference type="Proteomes" id="UP000199045"/>
    </source>
</evidence>
<dbReference type="PANTHER" id="PTHR20854:SF4">
    <property type="entry name" value="INOSITOL-1-MONOPHOSPHATASE-RELATED"/>
    <property type="match status" value="1"/>
</dbReference>
<dbReference type="GO" id="GO:0008934">
    <property type="term" value="F:inositol monophosphate 1-phosphatase activity"/>
    <property type="evidence" value="ECO:0007669"/>
    <property type="project" value="InterPro"/>
</dbReference>
<dbReference type="AlphaFoldDB" id="A0A1G8B500"/>
<proteinExistence type="predicted"/>
<keyword evidence="1" id="KW-0479">Metal-binding</keyword>
<comment type="cofactor">
    <cofactor evidence="1">
        <name>Mg(2+)</name>
        <dbReference type="ChEBI" id="CHEBI:18420"/>
    </cofactor>
</comment>
<dbReference type="OrthoDB" id="9772456at2"/>
<dbReference type="Gene3D" id="3.40.190.80">
    <property type="match status" value="1"/>
</dbReference>
<dbReference type="SUPFAM" id="SSF56655">
    <property type="entry name" value="Carbohydrate phosphatase"/>
    <property type="match status" value="1"/>
</dbReference>
<dbReference type="GO" id="GO:0006020">
    <property type="term" value="P:inositol metabolic process"/>
    <property type="evidence" value="ECO:0007669"/>
    <property type="project" value="TreeGrafter"/>
</dbReference>
<feature type="binding site" evidence="1">
    <location>
        <position position="217"/>
    </location>
    <ligand>
        <name>Mg(2+)</name>
        <dbReference type="ChEBI" id="CHEBI:18420"/>
        <label>1</label>
        <note>catalytic</note>
    </ligand>
</feature>
<feature type="binding site" evidence="1">
    <location>
        <position position="88"/>
    </location>
    <ligand>
        <name>Mg(2+)</name>
        <dbReference type="ChEBI" id="CHEBI:18420"/>
        <label>1</label>
        <note>catalytic</note>
    </ligand>
</feature>